<dbReference type="GO" id="GO:0004222">
    <property type="term" value="F:metalloendopeptidase activity"/>
    <property type="evidence" value="ECO:0007669"/>
    <property type="project" value="InterPro"/>
</dbReference>
<protein>
    <submittedName>
        <fullName evidence="13">M48 family metalloprotease</fullName>
    </submittedName>
</protein>
<evidence type="ECO:0000256" key="10">
    <source>
        <dbReference type="ARBA" id="ARBA00023136"/>
    </source>
</evidence>
<keyword evidence="3" id="KW-0645">Protease</keyword>
<dbReference type="InterPro" id="IPR050083">
    <property type="entry name" value="HtpX_protease"/>
</dbReference>
<evidence type="ECO:0000256" key="8">
    <source>
        <dbReference type="ARBA" id="ARBA00022989"/>
    </source>
</evidence>
<accession>A0A972FC55</accession>
<evidence type="ECO:0000259" key="12">
    <source>
        <dbReference type="Pfam" id="PF01435"/>
    </source>
</evidence>
<keyword evidence="14" id="KW-1185">Reference proteome</keyword>
<evidence type="ECO:0000256" key="7">
    <source>
        <dbReference type="ARBA" id="ARBA00022833"/>
    </source>
</evidence>
<gene>
    <name evidence="13" type="ORF">GPA21_06545</name>
</gene>
<dbReference type="InterPro" id="IPR001915">
    <property type="entry name" value="Peptidase_M48"/>
</dbReference>
<dbReference type="SUPFAM" id="SSF158682">
    <property type="entry name" value="TerB-like"/>
    <property type="match status" value="1"/>
</dbReference>
<dbReference type="PANTHER" id="PTHR43221:SF2">
    <property type="entry name" value="PROTEASE HTPX HOMOLOG"/>
    <property type="match status" value="1"/>
</dbReference>
<feature type="transmembrane region" description="Helical" evidence="11">
    <location>
        <begin position="16"/>
        <end position="39"/>
    </location>
</feature>
<evidence type="ECO:0000256" key="2">
    <source>
        <dbReference type="ARBA" id="ARBA00022475"/>
    </source>
</evidence>
<dbReference type="InterPro" id="IPR029024">
    <property type="entry name" value="TerB-like"/>
</dbReference>
<keyword evidence="7" id="KW-0862">Zinc</keyword>
<reference evidence="13" key="1">
    <citation type="submission" date="2019-12" db="EMBL/GenBank/DDBJ databases">
        <title>Comparative genomics gives insights into the taxonomy of the Azoarcus-Aromatoleum group and reveals separate origins of nif in the plant-associated Azoarcus and non-plant-associated Aromatoleum sub-groups.</title>
        <authorList>
            <person name="Lafos M."/>
            <person name="Maluk M."/>
            <person name="Batista M."/>
            <person name="Junghare M."/>
            <person name="Carmona M."/>
            <person name="Faoro H."/>
            <person name="Cruz L.M."/>
            <person name="Battistoni F."/>
            <person name="De Souza E."/>
            <person name="Pedrosa F."/>
            <person name="Chen W.-M."/>
            <person name="Poole P.S."/>
            <person name="Dixon R.A."/>
            <person name="James E.K."/>
        </authorList>
    </citation>
    <scope>NUCLEOTIDE SEQUENCE</scope>
    <source>
        <strain evidence="13">NSC3</strain>
    </source>
</reference>
<feature type="domain" description="Peptidase M48" evidence="12">
    <location>
        <begin position="108"/>
        <end position="318"/>
    </location>
</feature>
<keyword evidence="6" id="KW-0378">Hydrolase</keyword>
<dbReference type="EMBL" id="WTVM01000028">
    <property type="protein sequence ID" value="NMG02628.1"/>
    <property type="molecule type" value="Genomic_DNA"/>
</dbReference>
<dbReference type="CDD" id="cd07340">
    <property type="entry name" value="M48B_Htpx_like"/>
    <property type="match status" value="1"/>
</dbReference>
<organism evidence="13 14">
    <name type="scientific">Azoarcus taiwanensis</name>
    <dbReference type="NCBI Taxonomy" id="666964"/>
    <lineage>
        <taxon>Bacteria</taxon>
        <taxon>Pseudomonadati</taxon>
        <taxon>Pseudomonadota</taxon>
        <taxon>Betaproteobacteria</taxon>
        <taxon>Rhodocyclales</taxon>
        <taxon>Zoogloeaceae</taxon>
        <taxon>Azoarcus</taxon>
    </lineage>
</organism>
<dbReference type="PANTHER" id="PTHR43221">
    <property type="entry name" value="PROTEASE HTPX"/>
    <property type="match status" value="1"/>
</dbReference>
<comment type="cofactor">
    <cofactor evidence="1">
        <name>Zn(2+)</name>
        <dbReference type="ChEBI" id="CHEBI:29105"/>
    </cofactor>
</comment>
<dbReference type="AlphaFoldDB" id="A0A972FC55"/>
<sequence>MDFFQAQDNARRSSRLLVFWFLVAVVGIIAAVYLALALGSRLTFSDYALAPRPLWQPELFVACVLGVGGLILFGSLFKIWALSRNGGVKIAEELGGRLVSRSTSDRLERRLINVVDEMAIASGIAAPPVYILDAEQGINAFAAGARISEGVVAVTRGALEKLSRDELQGVVAHEFSHILNGDMRLNLRLLGLLNGILLLTLAGRVMMRSARGSDRSAGPIIIAGIAMVLVGYIGVLCGKIIKAGVSRQREYLADAAAVQFTRNPSGIAGALKKIGGIGSTIEHPKAEEASHMFFGSSASFSRLLATHPPLGQRIKRIDPSFDEQTAVAQAVATESFSAPESNEGLVRGFSPHHFVEAVGDPQPTHVAIGHDLLASLPQHILAAAHQTGGARALVFALLLSPDTKFRPEQMDEVGKQFGMPVREQTEAFAQWLSDADPLVRLPLFDLALPTLVELSPEARAQVVETAERLIKADGRTSLFEYVMRRLLSDVLEPHRKRTARVSLRTLQSDTNALLSLLAHAGQEDGDHAAAAFDAAVVVAPMDGPWEFDRKRRFSARELDRILDHLAATGTPFRRKLVEAAATAVMHDGNVTASEAELLRAVCQALDCPAPPLLQPR</sequence>
<evidence type="ECO:0000256" key="3">
    <source>
        <dbReference type="ARBA" id="ARBA00022670"/>
    </source>
</evidence>
<feature type="transmembrane region" description="Helical" evidence="11">
    <location>
        <begin position="219"/>
        <end position="241"/>
    </location>
</feature>
<keyword evidence="10 11" id="KW-0472">Membrane</keyword>
<keyword evidence="8 11" id="KW-1133">Transmembrane helix</keyword>
<feature type="transmembrane region" description="Helical" evidence="11">
    <location>
        <begin position="59"/>
        <end position="80"/>
    </location>
</feature>
<keyword evidence="9 13" id="KW-0482">Metalloprotease</keyword>
<evidence type="ECO:0000256" key="6">
    <source>
        <dbReference type="ARBA" id="ARBA00022801"/>
    </source>
</evidence>
<keyword evidence="2" id="KW-1003">Cell membrane</keyword>
<dbReference type="RefSeq" id="WP_168987412.1">
    <property type="nucleotide sequence ID" value="NZ_CAWPHM010000210.1"/>
</dbReference>
<keyword evidence="4 11" id="KW-0812">Transmembrane</keyword>
<proteinExistence type="predicted"/>
<evidence type="ECO:0000256" key="5">
    <source>
        <dbReference type="ARBA" id="ARBA00022723"/>
    </source>
</evidence>
<keyword evidence="5" id="KW-0479">Metal-binding</keyword>
<comment type="caution">
    <text evidence="13">The sequence shown here is derived from an EMBL/GenBank/DDBJ whole genome shotgun (WGS) entry which is preliminary data.</text>
</comment>
<dbReference type="GO" id="GO:0046872">
    <property type="term" value="F:metal ion binding"/>
    <property type="evidence" value="ECO:0007669"/>
    <property type="project" value="UniProtKB-KW"/>
</dbReference>
<dbReference type="GO" id="GO:0006508">
    <property type="term" value="P:proteolysis"/>
    <property type="evidence" value="ECO:0007669"/>
    <property type="project" value="UniProtKB-KW"/>
</dbReference>
<dbReference type="Pfam" id="PF01435">
    <property type="entry name" value="Peptidase_M48"/>
    <property type="match status" value="1"/>
</dbReference>
<evidence type="ECO:0000313" key="14">
    <source>
        <dbReference type="Proteomes" id="UP000599523"/>
    </source>
</evidence>
<evidence type="ECO:0000256" key="1">
    <source>
        <dbReference type="ARBA" id="ARBA00001947"/>
    </source>
</evidence>
<evidence type="ECO:0000256" key="9">
    <source>
        <dbReference type="ARBA" id="ARBA00023049"/>
    </source>
</evidence>
<feature type="transmembrane region" description="Helical" evidence="11">
    <location>
        <begin position="189"/>
        <end position="207"/>
    </location>
</feature>
<evidence type="ECO:0000313" key="13">
    <source>
        <dbReference type="EMBL" id="NMG02628.1"/>
    </source>
</evidence>
<dbReference type="Proteomes" id="UP000599523">
    <property type="component" value="Unassembled WGS sequence"/>
</dbReference>
<dbReference type="Gene3D" id="3.30.2010.10">
    <property type="entry name" value="Metalloproteases ('zincins'), catalytic domain"/>
    <property type="match status" value="1"/>
</dbReference>
<evidence type="ECO:0000256" key="4">
    <source>
        <dbReference type="ARBA" id="ARBA00022692"/>
    </source>
</evidence>
<name>A0A972FC55_9RHOO</name>
<evidence type="ECO:0000256" key="11">
    <source>
        <dbReference type="SAM" id="Phobius"/>
    </source>
</evidence>